<dbReference type="SUPFAM" id="SSF48498">
    <property type="entry name" value="Tetracyclin repressor-like, C-terminal domain"/>
    <property type="match status" value="1"/>
</dbReference>
<comment type="caution">
    <text evidence="7">The sequence shown here is derived from an EMBL/GenBank/DDBJ whole genome shotgun (WGS) entry which is preliminary data.</text>
</comment>
<dbReference type="PRINTS" id="PR00455">
    <property type="entry name" value="HTHTETR"/>
</dbReference>
<dbReference type="EMBL" id="SDPN01000004">
    <property type="protein sequence ID" value="RXZ72550.1"/>
    <property type="molecule type" value="Genomic_DNA"/>
</dbReference>
<dbReference type="GO" id="GO:0000976">
    <property type="term" value="F:transcription cis-regulatory region binding"/>
    <property type="evidence" value="ECO:0007669"/>
    <property type="project" value="TreeGrafter"/>
</dbReference>
<dbReference type="AlphaFoldDB" id="A0A4Q2L6I9"/>
<evidence type="ECO:0000256" key="2">
    <source>
        <dbReference type="ARBA" id="ARBA00023015"/>
    </source>
</evidence>
<dbReference type="SUPFAM" id="SSF46689">
    <property type="entry name" value="Homeodomain-like"/>
    <property type="match status" value="1"/>
</dbReference>
<evidence type="ECO:0000256" key="1">
    <source>
        <dbReference type="ARBA" id="ARBA00022491"/>
    </source>
</evidence>
<dbReference type="Proteomes" id="UP000293865">
    <property type="component" value="Unassembled WGS sequence"/>
</dbReference>
<name>A0A4Q2L6I9_9MICO</name>
<reference evidence="7 8" key="1">
    <citation type="submission" date="2019-01" db="EMBL/GenBank/DDBJ databases">
        <title>Agromyces.</title>
        <authorList>
            <person name="Li J."/>
        </authorList>
    </citation>
    <scope>NUCLEOTIDE SEQUENCE [LARGE SCALE GENOMIC DNA]</scope>
    <source>
        <strain evidence="7 8">DSM 15934</strain>
    </source>
</reference>
<keyword evidence="3 5" id="KW-0238">DNA-binding</keyword>
<dbReference type="PROSITE" id="PS50977">
    <property type="entry name" value="HTH_TETR_2"/>
    <property type="match status" value="1"/>
</dbReference>
<evidence type="ECO:0000313" key="7">
    <source>
        <dbReference type="EMBL" id="RXZ72550.1"/>
    </source>
</evidence>
<organism evidence="7 8">
    <name type="scientific">Agromyces albus</name>
    <dbReference type="NCBI Taxonomy" id="205332"/>
    <lineage>
        <taxon>Bacteria</taxon>
        <taxon>Bacillati</taxon>
        <taxon>Actinomycetota</taxon>
        <taxon>Actinomycetes</taxon>
        <taxon>Micrococcales</taxon>
        <taxon>Microbacteriaceae</taxon>
        <taxon>Agromyces</taxon>
    </lineage>
</organism>
<keyword evidence="2" id="KW-0805">Transcription regulation</keyword>
<dbReference type="RefSeq" id="WP_129519514.1">
    <property type="nucleotide sequence ID" value="NZ_SDPN01000004.1"/>
</dbReference>
<keyword evidence="1" id="KW-0678">Repressor</keyword>
<dbReference type="Gene3D" id="1.10.357.10">
    <property type="entry name" value="Tetracycline Repressor, domain 2"/>
    <property type="match status" value="1"/>
</dbReference>
<dbReference type="GO" id="GO:0003700">
    <property type="term" value="F:DNA-binding transcription factor activity"/>
    <property type="evidence" value="ECO:0007669"/>
    <property type="project" value="TreeGrafter"/>
</dbReference>
<keyword evidence="8" id="KW-1185">Reference proteome</keyword>
<dbReference type="InterPro" id="IPR050109">
    <property type="entry name" value="HTH-type_TetR-like_transc_reg"/>
</dbReference>
<evidence type="ECO:0000256" key="4">
    <source>
        <dbReference type="ARBA" id="ARBA00023163"/>
    </source>
</evidence>
<dbReference type="InterPro" id="IPR039538">
    <property type="entry name" value="BetI_C"/>
</dbReference>
<keyword evidence="4" id="KW-0804">Transcription</keyword>
<dbReference type="InterPro" id="IPR036271">
    <property type="entry name" value="Tet_transcr_reg_TetR-rel_C_sf"/>
</dbReference>
<dbReference type="InterPro" id="IPR001647">
    <property type="entry name" value="HTH_TetR"/>
</dbReference>
<dbReference type="InterPro" id="IPR009057">
    <property type="entry name" value="Homeodomain-like_sf"/>
</dbReference>
<dbReference type="PANTHER" id="PTHR30055">
    <property type="entry name" value="HTH-TYPE TRANSCRIPTIONAL REGULATOR RUTR"/>
    <property type="match status" value="1"/>
</dbReference>
<evidence type="ECO:0000256" key="5">
    <source>
        <dbReference type="PROSITE-ProRule" id="PRU00335"/>
    </source>
</evidence>
<evidence type="ECO:0000313" key="8">
    <source>
        <dbReference type="Proteomes" id="UP000293865"/>
    </source>
</evidence>
<evidence type="ECO:0000256" key="3">
    <source>
        <dbReference type="ARBA" id="ARBA00023125"/>
    </source>
</evidence>
<protein>
    <submittedName>
        <fullName evidence="7">TetR/AcrR family transcriptional regulator</fullName>
    </submittedName>
</protein>
<dbReference type="Pfam" id="PF00440">
    <property type="entry name" value="TetR_N"/>
    <property type="match status" value="1"/>
</dbReference>
<feature type="domain" description="HTH tetR-type" evidence="6">
    <location>
        <begin position="9"/>
        <end position="69"/>
    </location>
</feature>
<gene>
    <name evidence="7" type="ORF">ESP51_03540</name>
</gene>
<sequence length="202" mass="22151">MARQYAKTAEVRRTILEACISTFGESGFHGASMAEIARRAGISHTGLLHHFPSKDELLTAVLALQDDRSGEYLADHAAAGPNGDPLSVLRGMVTILLDQERQAGLVELNAVLTAEATAPGHPAHEYFTERYRDVRRFLTRLFDELRERGQLASDQDSPVLASMTIAVMEGLQTQWLYDRAAIDVDATVAAYLRSLVPDVDEG</sequence>
<dbReference type="OrthoDB" id="7505659at2"/>
<evidence type="ECO:0000259" key="6">
    <source>
        <dbReference type="PROSITE" id="PS50977"/>
    </source>
</evidence>
<feature type="DNA-binding region" description="H-T-H motif" evidence="5">
    <location>
        <begin position="32"/>
        <end position="51"/>
    </location>
</feature>
<proteinExistence type="predicted"/>
<dbReference type="PANTHER" id="PTHR30055:SF226">
    <property type="entry name" value="HTH-TYPE TRANSCRIPTIONAL REGULATOR PKSA"/>
    <property type="match status" value="1"/>
</dbReference>
<accession>A0A4Q2L6I9</accession>
<dbReference type="Pfam" id="PF13977">
    <property type="entry name" value="TetR_C_6"/>
    <property type="match status" value="1"/>
</dbReference>